<keyword evidence="2" id="KW-1185">Reference proteome</keyword>
<reference evidence="1" key="1">
    <citation type="submission" date="2024-05" db="EMBL/GenBank/DDBJ databases">
        <title>30 novel species of actinomycetes from the DSMZ collection.</title>
        <authorList>
            <person name="Nouioui I."/>
        </authorList>
    </citation>
    <scope>NUCLEOTIDE SEQUENCE</scope>
    <source>
        <strain evidence="1">DSM 40473</strain>
    </source>
</reference>
<protein>
    <recommendedName>
        <fullName evidence="3">DUF1918 domain-containing protein</fullName>
    </recommendedName>
</protein>
<dbReference type="RefSeq" id="WP_311611939.1">
    <property type="nucleotide sequence ID" value="NZ_JAVRFI010000010.1"/>
</dbReference>
<evidence type="ECO:0008006" key="3">
    <source>
        <dbReference type="Google" id="ProtNLM"/>
    </source>
</evidence>
<accession>A0ABU2SQ24</accession>
<organism evidence="1 2">
    <name type="scientific">Streptomyces hesseae</name>
    <dbReference type="NCBI Taxonomy" id="3075519"/>
    <lineage>
        <taxon>Bacteria</taxon>
        <taxon>Bacillati</taxon>
        <taxon>Actinomycetota</taxon>
        <taxon>Actinomycetes</taxon>
        <taxon>Kitasatosporales</taxon>
        <taxon>Streptomycetaceae</taxon>
        <taxon>Streptomyces</taxon>
    </lineage>
</organism>
<evidence type="ECO:0000313" key="1">
    <source>
        <dbReference type="EMBL" id="MDT0450858.1"/>
    </source>
</evidence>
<name>A0ABU2SQ24_9ACTN</name>
<proteinExistence type="predicted"/>
<gene>
    <name evidence="1" type="ORF">RM609_17490</name>
</gene>
<dbReference type="Proteomes" id="UP001180531">
    <property type="component" value="Unassembled WGS sequence"/>
</dbReference>
<sequence length="76" mass="8194">MNASTKTPVGSYALDPVWYRVGRVVSIGRDGVRLRPLEGEGGSDWDAHPCFLRPATPNEVMSAKVKAANAAARRGR</sequence>
<comment type="caution">
    <text evidence="1">The sequence shown here is derived from an EMBL/GenBank/DDBJ whole genome shotgun (WGS) entry which is preliminary data.</text>
</comment>
<evidence type="ECO:0000313" key="2">
    <source>
        <dbReference type="Proteomes" id="UP001180531"/>
    </source>
</evidence>
<dbReference type="EMBL" id="JAVRFI010000010">
    <property type="protein sequence ID" value="MDT0450858.1"/>
    <property type="molecule type" value="Genomic_DNA"/>
</dbReference>